<feature type="domain" description="ABC transporter" evidence="16">
    <location>
        <begin position="5"/>
        <end position="248"/>
    </location>
</feature>
<evidence type="ECO:0000256" key="6">
    <source>
        <dbReference type="ARBA" id="ARBA00022741"/>
    </source>
</evidence>
<dbReference type="Pfam" id="PF00005">
    <property type="entry name" value="ABC_tran"/>
    <property type="match status" value="1"/>
</dbReference>
<sequence length="322" mass="35560">MLLDVKNVSVRFASGHGVQAVENVSLTVNKKEKVCIVGETGSGKSILLLAILHLLPENAIVTGEAFFEGEDMIRMKRRQLDKIRGARISYVPQGSGNGLNPLLTVGFQVAEPMIEHQKIGKKEAIAEAVKLMKRFHIGDEEEVAAQYPFTYSGGMKQRAMIAMGIIAGADMILADEPTKGLDEERIEMVVDAFHSLKDQAVLCVTHDLNFAREISDSISVMYASNQVEYASAKELLEHPLHPYTQDMIAAMPENGLHFSEGFAMAHEDYAEGGCKYAPRCRFCKEKCKETPPMLEVEGHQVRCWLYTGKEGECHASDNGKAL</sequence>
<dbReference type="PANTHER" id="PTHR43297">
    <property type="entry name" value="OLIGOPEPTIDE TRANSPORT ATP-BINDING PROTEIN APPD"/>
    <property type="match status" value="1"/>
</dbReference>
<evidence type="ECO:0000256" key="2">
    <source>
        <dbReference type="ARBA" id="ARBA00005417"/>
    </source>
</evidence>
<dbReference type="PROSITE" id="PS50893">
    <property type="entry name" value="ABC_TRANSPORTER_2"/>
    <property type="match status" value="1"/>
</dbReference>
<comment type="caution">
    <text evidence="17">The sequence shown here is derived from an EMBL/GenBank/DDBJ whole genome shotgun (WGS) entry which is preliminary data.</text>
</comment>
<protein>
    <recommendedName>
        <fullName evidence="14">Nickel import system ATP-binding protein NikD</fullName>
        <ecNumber evidence="13">7.2.2.11</ecNumber>
    </recommendedName>
</protein>
<gene>
    <name evidence="17" type="ORF">LKD71_05195</name>
</gene>
<dbReference type="SMART" id="SM00382">
    <property type="entry name" value="AAA"/>
    <property type="match status" value="1"/>
</dbReference>
<dbReference type="GO" id="GO:0015413">
    <property type="term" value="F:ABC-type nickel transporter activity"/>
    <property type="evidence" value="ECO:0007669"/>
    <property type="project" value="UniProtKB-EC"/>
</dbReference>
<comment type="similarity">
    <text evidence="2">Belongs to the ABC transporter superfamily.</text>
</comment>
<dbReference type="InterPro" id="IPR027417">
    <property type="entry name" value="P-loop_NTPase"/>
</dbReference>
<evidence type="ECO:0000313" key="17">
    <source>
        <dbReference type="EMBL" id="MCC2189214.1"/>
    </source>
</evidence>
<evidence type="ECO:0000256" key="4">
    <source>
        <dbReference type="ARBA" id="ARBA00022475"/>
    </source>
</evidence>
<evidence type="ECO:0000313" key="18">
    <source>
        <dbReference type="Proteomes" id="UP001197875"/>
    </source>
</evidence>
<evidence type="ECO:0000256" key="14">
    <source>
        <dbReference type="ARBA" id="ARBA00044143"/>
    </source>
</evidence>
<accession>A0AAE3DRV0</accession>
<reference evidence="17 18" key="1">
    <citation type="submission" date="2021-10" db="EMBL/GenBank/DDBJ databases">
        <title>Anaerobic single-cell dispensing facilitates the cultivation of human gut bacteria.</title>
        <authorList>
            <person name="Afrizal A."/>
        </authorList>
    </citation>
    <scope>NUCLEOTIDE SEQUENCE [LARGE SCALE GENOMIC DNA]</scope>
    <source>
        <strain evidence="17 18">CLA-AA-H277</strain>
    </source>
</reference>
<dbReference type="Pfam" id="PF08352">
    <property type="entry name" value="oligo_HPY"/>
    <property type="match status" value="1"/>
</dbReference>
<keyword evidence="18" id="KW-1185">Reference proteome</keyword>
<dbReference type="RefSeq" id="WP_227614625.1">
    <property type="nucleotide sequence ID" value="NZ_JAJEPR010000006.1"/>
</dbReference>
<comment type="catalytic activity">
    <reaction evidence="15">
        <text>Ni(2+)(out) + ATP + H2O = Ni(2+)(in) + ADP + phosphate + H(+)</text>
        <dbReference type="Rhea" id="RHEA:15557"/>
        <dbReference type="ChEBI" id="CHEBI:15377"/>
        <dbReference type="ChEBI" id="CHEBI:15378"/>
        <dbReference type="ChEBI" id="CHEBI:30616"/>
        <dbReference type="ChEBI" id="CHEBI:43474"/>
        <dbReference type="ChEBI" id="CHEBI:49786"/>
        <dbReference type="ChEBI" id="CHEBI:456216"/>
        <dbReference type="EC" id="7.2.2.11"/>
    </reaction>
    <physiologicalReaction direction="left-to-right" evidence="15">
        <dbReference type="Rhea" id="RHEA:15558"/>
    </physiologicalReaction>
</comment>
<keyword evidence="10" id="KW-0921">Nickel transport</keyword>
<dbReference type="Proteomes" id="UP001197875">
    <property type="component" value="Unassembled WGS sequence"/>
</dbReference>
<evidence type="ECO:0000256" key="15">
    <source>
        <dbReference type="ARBA" id="ARBA00048610"/>
    </source>
</evidence>
<dbReference type="NCBIfam" id="TIGR01727">
    <property type="entry name" value="oligo_HPY"/>
    <property type="match status" value="1"/>
</dbReference>
<name>A0AAE3DRV0_9FIRM</name>
<dbReference type="GO" id="GO:0005886">
    <property type="term" value="C:plasma membrane"/>
    <property type="evidence" value="ECO:0007669"/>
    <property type="project" value="UniProtKB-SubCell"/>
</dbReference>
<proteinExistence type="inferred from homology"/>
<comment type="subunit">
    <text evidence="12">The complex is composed of two ATP-binding proteins (NikD and NikE), two transmembrane proteins (NikB and NikC) and a solute-binding protein (NikA).</text>
</comment>
<keyword evidence="6" id="KW-0547">Nucleotide-binding</keyword>
<dbReference type="InterPro" id="IPR013563">
    <property type="entry name" value="Oligopep_ABC_C"/>
</dbReference>
<keyword evidence="7 17" id="KW-0067">ATP-binding</keyword>
<organism evidence="17 18">
    <name type="scientific">Fusicatenibacter faecihominis</name>
    <dbReference type="NCBI Taxonomy" id="2881276"/>
    <lineage>
        <taxon>Bacteria</taxon>
        <taxon>Bacillati</taxon>
        <taxon>Bacillota</taxon>
        <taxon>Clostridia</taxon>
        <taxon>Lachnospirales</taxon>
        <taxon>Lachnospiraceae</taxon>
        <taxon>Fusicatenibacter</taxon>
    </lineage>
</organism>
<dbReference type="GO" id="GO:0005524">
    <property type="term" value="F:ATP binding"/>
    <property type="evidence" value="ECO:0007669"/>
    <property type="project" value="UniProtKB-KW"/>
</dbReference>
<keyword evidence="8" id="KW-1278">Translocase</keyword>
<evidence type="ECO:0000256" key="13">
    <source>
        <dbReference type="ARBA" id="ARBA00039098"/>
    </source>
</evidence>
<keyword evidence="5" id="KW-0533">Nickel</keyword>
<evidence type="ECO:0000256" key="7">
    <source>
        <dbReference type="ARBA" id="ARBA00022840"/>
    </source>
</evidence>
<evidence type="ECO:0000259" key="16">
    <source>
        <dbReference type="PROSITE" id="PS50893"/>
    </source>
</evidence>
<dbReference type="GO" id="GO:0015833">
    <property type="term" value="P:peptide transport"/>
    <property type="evidence" value="ECO:0007669"/>
    <property type="project" value="InterPro"/>
</dbReference>
<dbReference type="GO" id="GO:0016887">
    <property type="term" value="F:ATP hydrolysis activity"/>
    <property type="evidence" value="ECO:0007669"/>
    <property type="project" value="InterPro"/>
</dbReference>
<dbReference type="PROSITE" id="PS00211">
    <property type="entry name" value="ABC_TRANSPORTER_1"/>
    <property type="match status" value="1"/>
</dbReference>
<dbReference type="InterPro" id="IPR003439">
    <property type="entry name" value="ABC_transporter-like_ATP-bd"/>
</dbReference>
<keyword evidence="4" id="KW-1003">Cell membrane</keyword>
<evidence type="ECO:0000256" key="3">
    <source>
        <dbReference type="ARBA" id="ARBA00022448"/>
    </source>
</evidence>
<dbReference type="AlphaFoldDB" id="A0AAE3DRV0"/>
<dbReference type="CDD" id="cd03257">
    <property type="entry name" value="ABC_NikE_OppD_transporters"/>
    <property type="match status" value="1"/>
</dbReference>
<keyword evidence="3" id="KW-0813">Transport</keyword>
<dbReference type="InterPro" id="IPR017871">
    <property type="entry name" value="ABC_transporter-like_CS"/>
</dbReference>
<evidence type="ECO:0000256" key="1">
    <source>
        <dbReference type="ARBA" id="ARBA00004202"/>
    </source>
</evidence>
<dbReference type="InterPro" id="IPR003593">
    <property type="entry name" value="AAA+_ATPase"/>
</dbReference>
<dbReference type="EMBL" id="JAJEPR010000006">
    <property type="protein sequence ID" value="MCC2189214.1"/>
    <property type="molecule type" value="Genomic_DNA"/>
</dbReference>
<evidence type="ECO:0000256" key="11">
    <source>
        <dbReference type="ARBA" id="ARBA00023136"/>
    </source>
</evidence>
<comment type="subcellular location">
    <subcellularLocation>
        <location evidence="1">Cell membrane</location>
        <topology evidence="1">Peripheral membrane protein</topology>
    </subcellularLocation>
</comment>
<dbReference type="EC" id="7.2.2.11" evidence="13"/>
<evidence type="ECO:0000256" key="9">
    <source>
        <dbReference type="ARBA" id="ARBA00023065"/>
    </source>
</evidence>
<keyword evidence="11" id="KW-0472">Membrane</keyword>
<evidence type="ECO:0000256" key="8">
    <source>
        <dbReference type="ARBA" id="ARBA00022967"/>
    </source>
</evidence>
<dbReference type="PANTHER" id="PTHR43297:SF13">
    <property type="entry name" value="NICKEL ABC TRANSPORTER, ATP-BINDING PROTEIN"/>
    <property type="match status" value="1"/>
</dbReference>
<dbReference type="SUPFAM" id="SSF52540">
    <property type="entry name" value="P-loop containing nucleoside triphosphate hydrolases"/>
    <property type="match status" value="1"/>
</dbReference>
<dbReference type="InterPro" id="IPR050388">
    <property type="entry name" value="ABC_Ni/Peptide_Import"/>
</dbReference>
<dbReference type="Gene3D" id="3.40.50.300">
    <property type="entry name" value="P-loop containing nucleotide triphosphate hydrolases"/>
    <property type="match status" value="1"/>
</dbReference>
<keyword evidence="9" id="KW-0406">Ion transport</keyword>
<evidence type="ECO:0000256" key="10">
    <source>
        <dbReference type="ARBA" id="ARBA00023112"/>
    </source>
</evidence>
<evidence type="ECO:0000256" key="12">
    <source>
        <dbReference type="ARBA" id="ARBA00038669"/>
    </source>
</evidence>
<evidence type="ECO:0000256" key="5">
    <source>
        <dbReference type="ARBA" id="ARBA00022596"/>
    </source>
</evidence>